<dbReference type="SUPFAM" id="SSF53383">
    <property type="entry name" value="PLP-dependent transferases"/>
    <property type="match status" value="1"/>
</dbReference>
<dbReference type="KEGG" id="lgi:LOTGIDRAFT_192210"/>
<dbReference type="GO" id="GO:0030170">
    <property type="term" value="F:pyridoxal phosphate binding"/>
    <property type="evidence" value="ECO:0007669"/>
    <property type="project" value="InterPro"/>
</dbReference>
<evidence type="ECO:0000256" key="7">
    <source>
        <dbReference type="PIRSR" id="PIRSR602129-50"/>
    </source>
</evidence>
<evidence type="ECO:0000313" key="9">
    <source>
        <dbReference type="EMBL" id="ESO90109.1"/>
    </source>
</evidence>
<evidence type="ECO:0008006" key="11">
    <source>
        <dbReference type="Google" id="ProtNLM"/>
    </source>
</evidence>
<evidence type="ECO:0000256" key="5">
    <source>
        <dbReference type="ARBA" id="ARBA00022898"/>
    </source>
</evidence>
<dbReference type="CDD" id="cd06450">
    <property type="entry name" value="DOPA_deC_like"/>
    <property type="match status" value="1"/>
</dbReference>
<dbReference type="PANTHER" id="PTHR45677">
    <property type="entry name" value="GLUTAMATE DECARBOXYLASE-RELATED"/>
    <property type="match status" value="1"/>
</dbReference>
<dbReference type="FunFam" id="3.40.640.10:FF:000016">
    <property type="entry name" value="Glutamate decarboxylase like 1"/>
    <property type="match status" value="1"/>
</dbReference>
<dbReference type="CTD" id="20244967"/>
<dbReference type="InterPro" id="IPR021115">
    <property type="entry name" value="Pyridoxal-P_BS"/>
</dbReference>
<gene>
    <name evidence="9" type="ORF">LOTGIDRAFT_192210</name>
</gene>
<dbReference type="InterPro" id="IPR015424">
    <property type="entry name" value="PyrdxlP-dep_Trfase"/>
</dbReference>
<dbReference type="Pfam" id="PF00282">
    <property type="entry name" value="Pyridoxal_deC"/>
    <property type="match status" value="1"/>
</dbReference>
<dbReference type="OMA" id="CVDLHKW"/>
<dbReference type="PROSITE" id="PS00392">
    <property type="entry name" value="DDC_GAD_HDC_YDC"/>
    <property type="match status" value="1"/>
</dbReference>
<evidence type="ECO:0000256" key="6">
    <source>
        <dbReference type="ARBA" id="ARBA00023239"/>
    </source>
</evidence>
<keyword evidence="6 8" id="KW-0456">Lyase</keyword>
<keyword evidence="5 7" id="KW-0663">Pyridoxal phosphate</keyword>
<evidence type="ECO:0000256" key="3">
    <source>
        <dbReference type="ARBA" id="ARBA00011738"/>
    </source>
</evidence>
<dbReference type="InterPro" id="IPR002129">
    <property type="entry name" value="PyrdxlP-dep_de-COase"/>
</dbReference>
<dbReference type="GeneID" id="20244967"/>
<dbReference type="InterPro" id="IPR015421">
    <property type="entry name" value="PyrdxlP-dep_Trfase_major"/>
</dbReference>
<dbReference type="GO" id="GO:0005737">
    <property type="term" value="C:cytoplasm"/>
    <property type="evidence" value="ECO:0007669"/>
    <property type="project" value="TreeGrafter"/>
</dbReference>
<dbReference type="RefSeq" id="XP_009059185.1">
    <property type="nucleotide sequence ID" value="XM_009060937.1"/>
</dbReference>
<comment type="cofactor">
    <cofactor evidence="1 7 8">
        <name>pyridoxal 5'-phosphate</name>
        <dbReference type="ChEBI" id="CHEBI:597326"/>
    </cofactor>
</comment>
<dbReference type="Proteomes" id="UP000030746">
    <property type="component" value="Unassembled WGS sequence"/>
</dbReference>
<dbReference type="Gene3D" id="3.40.640.10">
    <property type="entry name" value="Type I PLP-dependent aspartate aminotransferase-like (Major domain)"/>
    <property type="match status" value="1"/>
</dbReference>
<evidence type="ECO:0000256" key="1">
    <source>
        <dbReference type="ARBA" id="ARBA00001933"/>
    </source>
</evidence>
<evidence type="ECO:0000256" key="8">
    <source>
        <dbReference type="RuleBase" id="RU000382"/>
    </source>
</evidence>
<dbReference type="OrthoDB" id="392571at2759"/>
<name>V4BMG4_LOTGI</name>
<comment type="subunit">
    <text evidence="3">Homodimer.</text>
</comment>
<dbReference type="AlphaFoldDB" id="V4BMG4"/>
<proteinExistence type="inferred from homology"/>
<keyword evidence="10" id="KW-1185">Reference proteome</keyword>
<dbReference type="GO" id="GO:0016831">
    <property type="term" value="F:carboxy-lyase activity"/>
    <property type="evidence" value="ECO:0007669"/>
    <property type="project" value="UniProtKB-KW"/>
</dbReference>
<dbReference type="HOGENOM" id="CLU_011856_0_0_1"/>
<dbReference type="PANTHER" id="PTHR45677:SF8">
    <property type="entry name" value="CYSTEINE SULFINIC ACID DECARBOXYLASE"/>
    <property type="match status" value="1"/>
</dbReference>
<evidence type="ECO:0000256" key="4">
    <source>
        <dbReference type="ARBA" id="ARBA00022793"/>
    </source>
</evidence>
<dbReference type="EMBL" id="KB202481">
    <property type="protein sequence ID" value="ESO90109.1"/>
    <property type="molecule type" value="Genomic_DNA"/>
</dbReference>
<sequence>MDTFGVAGAWLTDALNSSQYTYEVAPVFTLMEKTVLSKMLSLIGFTDGDAIFCPGGSVSNMYGINLARYKSFPDVKTNGMQGLPNLCILTSNKGHYSMKKGAAFLGLGINNVIPVETDECGRMSPHSLETTILDVKAQGRVPIMVNATSGTTVLGSYDPLNAIADICQNHGIWMHVDAAWGGGVLLSKKYKHLMDGIERVDSVTWNPHKMMGAPLQASAFLTRHKTLLAECHSAHAKYLFQQDKFYDVSYDTGDKSVQCGRKVDVLKVWMMWKAKGDKKFERDINNIFYCAEYLTSQLRQKEGFRLVLDKPECTNVGFWYIPPSMRGQTEDTDWWQRLSKVAPAIKQRMTEQGTMLIGYQPDGERVNFFRMIVSNLDTTSADMDFVIYEIDRLGNDL</sequence>
<evidence type="ECO:0000313" key="10">
    <source>
        <dbReference type="Proteomes" id="UP000030746"/>
    </source>
</evidence>
<evidence type="ECO:0000256" key="2">
    <source>
        <dbReference type="ARBA" id="ARBA00009533"/>
    </source>
</evidence>
<organism evidence="9 10">
    <name type="scientific">Lottia gigantea</name>
    <name type="common">Giant owl limpet</name>
    <dbReference type="NCBI Taxonomy" id="225164"/>
    <lineage>
        <taxon>Eukaryota</taxon>
        <taxon>Metazoa</taxon>
        <taxon>Spiralia</taxon>
        <taxon>Lophotrochozoa</taxon>
        <taxon>Mollusca</taxon>
        <taxon>Gastropoda</taxon>
        <taxon>Patellogastropoda</taxon>
        <taxon>Lottioidea</taxon>
        <taxon>Lottiidae</taxon>
        <taxon>Lottia</taxon>
    </lineage>
</organism>
<protein>
    <recommendedName>
        <fullName evidence="11">Cysteine sulfinic acid decarboxylase</fullName>
    </recommendedName>
</protein>
<feature type="modified residue" description="N6-(pyridoxal phosphate)lysine" evidence="7">
    <location>
        <position position="209"/>
    </location>
</feature>
<comment type="similarity">
    <text evidence="2 8">Belongs to the group II decarboxylase family.</text>
</comment>
<reference evidence="9 10" key="1">
    <citation type="journal article" date="2013" name="Nature">
        <title>Insights into bilaterian evolution from three spiralian genomes.</title>
        <authorList>
            <person name="Simakov O."/>
            <person name="Marletaz F."/>
            <person name="Cho S.J."/>
            <person name="Edsinger-Gonzales E."/>
            <person name="Havlak P."/>
            <person name="Hellsten U."/>
            <person name="Kuo D.H."/>
            <person name="Larsson T."/>
            <person name="Lv J."/>
            <person name="Arendt D."/>
            <person name="Savage R."/>
            <person name="Osoegawa K."/>
            <person name="de Jong P."/>
            <person name="Grimwood J."/>
            <person name="Chapman J.A."/>
            <person name="Shapiro H."/>
            <person name="Aerts A."/>
            <person name="Otillar R.P."/>
            <person name="Terry A.Y."/>
            <person name="Boore J.L."/>
            <person name="Grigoriev I.V."/>
            <person name="Lindberg D.R."/>
            <person name="Seaver E.C."/>
            <person name="Weisblat D.A."/>
            <person name="Putnam N.H."/>
            <person name="Rokhsar D.S."/>
        </authorList>
    </citation>
    <scope>NUCLEOTIDE SEQUENCE [LARGE SCALE GENOMIC DNA]</scope>
</reference>
<dbReference type="Gene3D" id="3.90.1150.170">
    <property type="match status" value="1"/>
</dbReference>
<dbReference type="STRING" id="225164.V4BMG4"/>
<accession>V4BMG4</accession>
<dbReference type="GO" id="GO:0019752">
    <property type="term" value="P:carboxylic acid metabolic process"/>
    <property type="evidence" value="ECO:0007669"/>
    <property type="project" value="InterPro"/>
</dbReference>
<keyword evidence="4" id="KW-0210">Decarboxylase</keyword>